<organism evidence="1 2">
    <name type="scientific">Gigaspora margarita</name>
    <dbReference type="NCBI Taxonomy" id="4874"/>
    <lineage>
        <taxon>Eukaryota</taxon>
        <taxon>Fungi</taxon>
        <taxon>Fungi incertae sedis</taxon>
        <taxon>Mucoromycota</taxon>
        <taxon>Glomeromycotina</taxon>
        <taxon>Glomeromycetes</taxon>
        <taxon>Diversisporales</taxon>
        <taxon>Gigasporaceae</taxon>
        <taxon>Gigaspora</taxon>
    </lineage>
</organism>
<dbReference type="OrthoDB" id="2361632at2759"/>
<dbReference type="Proteomes" id="UP000439903">
    <property type="component" value="Unassembled WGS sequence"/>
</dbReference>
<evidence type="ECO:0000313" key="2">
    <source>
        <dbReference type="Proteomes" id="UP000439903"/>
    </source>
</evidence>
<evidence type="ECO:0000313" key="1">
    <source>
        <dbReference type="EMBL" id="KAF0421500.1"/>
    </source>
</evidence>
<gene>
    <name evidence="1" type="ORF">F8M41_006728</name>
</gene>
<protein>
    <submittedName>
        <fullName evidence="1">Uncharacterized protein</fullName>
    </submittedName>
</protein>
<dbReference type="AlphaFoldDB" id="A0A8H3X5X3"/>
<accession>A0A8H3X5X3</accession>
<proteinExistence type="predicted"/>
<dbReference type="EMBL" id="WTPW01001669">
    <property type="protein sequence ID" value="KAF0421500.1"/>
    <property type="molecule type" value="Genomic_DNA"/>
</dbReference>
<name>A0A8H3X5X3_GIGMA</name>
<comment type="caution">
    <text evidence="1">The sequence shown here is derived from an EMBL/GenBank/DDBJ whole genome shotgun (WGS) entry which is preliminary data.</text>
</comment>
<reference evidence="1 2" key="1">
    <citation type="journal article" date="2019" name="Environ. Microbiol.">
        <title>At the nexus of three kingdoms: the genome of the mycorrhizal fungus Gigaspora margarita provides insights into plant, endobacterial and fungal interactions.</title>
        <authorList>
            <person name="Venice F."/>
            <person name="Ghignone S."/>
            <person name="Salvioli di Fossalunga A."/>
            <person name="Amselem J."/>
            <person name="Novero M."/>
            <person name="Xianan X."/>
            <person name="Sedzielewska Toro K."/>
            <person name="Morin E."/>
            <person name="Lipzen A."/>
            <person name="Grigoriev I.V."/>
            <person name="Henrissat B."/>
            <person name="Martin F.M."/>
            <person name="Bonfante P."/>
        </authorList>
    </citation>
    <scope>NUCLEOTIDE SEQUENCE [LARGE SCALE GENOMIC DNA]</scope>
    <source>
        <strain evidence="1 2">BEG34</strain>
    </source>
</reference>
<sequence length="268" mass="30369">MSYDCYKDKLIKCLEEIAASSPIGNEVRKAQNLLKQAAQKRKKGSTIDSLWKSVKISGTSNEVNKNEETANKRPRKQDSVKKVKDFSAEYDGQILDPELFLSGLKVIDLLKVAAGINGHLMRPEVWGIVHCGLNVAKPKWCEEDEYVEIQETTNRHNIVNPPEFITSLLKNKSLVDLGKELNKIKIKELMKLNDDLEEIKQLILVLAPPDTLTSVFVKILSWFHQFVFPQQSIMQQIGVSEASYSAYIIHPCLIELLTGLEGYLLYKP</sequence>
<keyword evidence="2" id="KW-1185">Reference proteome</keyword>